<comment type="caution">
    <text evidence="2">The sequence shown here is derived from an EMBL/GenBank/DDBJ whole genome shotgun (WGS) entry which is preliminary data.</text>
</comment>
<organism evidence="2 3">
    <name type="scientific">Actinomycetospora endophytica</name>
    <dbReference type="NCBI Taxonomy" id="2291215"/>
    <lineage>
        <taxon>Bacteria</taxon>
        <taxon>Bacillati</taxon>
        <taxon>Actinomycetota</taxon>
        <taxon>Actinomycetes</taxon>
        <taxon>Pseudonocardiales</taxon>
        <taxon>Pseudonocardiaceae</taxon>
        <taxon>Actinomycetospora</taxon>
    </lineage>
</organism>
<feature type="domain" description="Mycothiol-dependent maleylpyruvate isomerase metal-binding" evidence="1">
    <location>
        <begin position="13"/>
        <end position="136"/>
    </location>
</feature>
<keyword evidence="2" id="KW-0413">Isomerase</keyword>
<proteinExistence type="predicted"/>
<dbReference type="Gene3D" id="1.20.120.450">
    <property type="entry name" value="dinb family like domain"/>
    <property type="match status" value="1"/>
</dbReference>
<keyword evidence="3" id="KW-1185">Reference proteome</keyword>
<dbReference type="InterPro" id="IPR017517">
    <property type="entry name" value="Maleyloyr_isom"/>
</dbReference>
<dbReference type="InterPro" id="IPR024344">
    <property type="entry name" value="MDMPI_metal-binding"/>
</dbReference>
<dbReference type="RefSeq" id="WP_230736512.1">
    <property type="nucleotide sequence ID" value="NZ_JAJNDB010000004.1"/>
</dbReference>
<accession>A0ABS8PEJ5</accession>
<dbReference type="GO" id="GO:0016853">
    <property type="term" value="F:isomerase activity"/>
    <property type="evidence" value="ECO:0007669"/>
    <property type="project" value="UniProtKB-KW"/>
</dbReference>
<dbReference type="SUPFAM" id="SSF109854">
    <property type="entry name" value="DinB/YfiT-like putative metalloenzymes"/>
    <property type="match status" value="1"/>
</dbReference>
<dbReference type="EMBL" id="JAJNDB010000004">
    <property type="protein sequence ID" value="MCD2195414.1"/>
    <property type="molecule type" value="Genomic_DNA"/>
</dbReference>
<evidence type="ECO:0000313" key="3">
    <source>
        <dbReference type="Proteomes" id="UP001199469"/>
    </source>
</evidence>
<dbReference type="NCBIfam" id="TIGR03083">
    <property type="entry name" value="maleylpyruvate isomerase family mycothiol-dependent enzyme"/>
    <property type="match status" value="1"/>
</dbReference>
<sequence>MLTAEQARTAVARDWARTLAVLDELGDAGDATPTRCAGWTLTDLARHGAWGTSMEADALRRARTGTPGTAEGREPDGGAAAVTAALRASVADLDAELAQAGDIAEGTSLELPFGPVPAAFGLAVFTMEAGFHADDAVAAAGRDEALGEDVVGATTTVLPLVLPVLAAAAGSAPPAEGTVLALRGPAVELRFAVVDGAWAAAAEASPAGTVTGTDDTAVLRFALGRAGTDDPRLTVDGLAAEFKAWFPGP</sequence>
<dbReference type="Proteomes" id="UP001199469">
    <property type="component" value="Unassembled WGS sequence"/>
</dbReference>
<gene>
    <name evidence="2" type="ORF">LQ327_18755</name>
</gene>
<dbReference type="InterPro" id="IPR034660">
    <property type="entry name" value="DinB/YfiT-like"/>
</dbReference>
<protein>
    <submittedName>
        <fullName evidence="2">Maleylpyruvate isomerase family mycothiol-dependent enzyme</fullName>
    </submittedName>
</protein>
<reference evidence="2 3" key="1">
    <citation type="submission" date="2021-11" db="EMBL/GenBank/DDBJ databases">
        <title>Draft genome sequence of Actinomycetospora sp. SF1 isolated from the rhizosphere soil.</title>
        <authorList>
            <person name="Duangmal K."/>
            <person name="Chantavorakit T."/>
        </authorList>
    </citation>
    <scope>NUCLEOTIDE SEQUENCE [LARGE SCALE GENOMIC DNA]</scope>
    <source>
        <strain evidence="2 3">TBRC 5722</strain>
    </source>
</reference>
<evidence type="ECO:0000313" key="2">
    <source>
        <dbReference type="EMBL" id="MCD2195414.1"/>
    </source>
</evidence>
<evidence type="ECO:0000259" key="1">
    <source>
        <dbReference type="Pfam" id="PF11716"/>
    </source>
</evidence>
<dbReference type="Pfam" id="PF11716">
    <property type="entry name" value="MDMPI_N"/>
    <property type="match status" value="1"/>
</dbReference>
<name>A0ABS8PEJ5_9PSEU</name>